<dbReference type="Pfam" id="PF01588">
    <property type="entry name" value="tRNA_bind"/>
    <property type="match status" value="1"/>
</dbReference>
<evidence type="ECO:0000259" key="4">
    <source>
        <dbReference type="PROSITE" id="PS50886"/>
    </source>
</evidence>
<evidence type="ECO:0000256" key="2">
    <source>
        <dbReference type="ARBA" id="ARBA00022884"/>
    </source>
</evidence>
<evidence type="ECO:0000313" key="5">
    <source>
        <dbReference type="EMBL" id="GAQ79090.1"/>
    </source>
</evidence>
<keyword evidence="2 3" id="KW-0694">RNA-binding</keyword>
<dbReference type="Gene3D" id="2.40.50.140">
    <property type="entry name" value="Nucleic acid-binding proteins"/>
    <property type="match status" value="1"/>
</dbReference>
<dbReference type="OrthoDB" id="1896555at2759"/>
<keyword evidence="6" id="KW-1185">Reference proteome</keyword>
<gene>
    <name evidence="5" type="ORF">KFL_000240210</name>
</gene>
<dbReference type="OMA" id="SECKYVM"/>
<proteinExistence type="predicted"/>
<evidence type="ECO:0000256" key="3">
    <source>
        <dbReference type="PROSITE-ProRule" id="PRU00209"/>
    </source>
</evidence>
<accession>A0A1Y1HKH6</accession>
<dbReference type="PANTHER" id="PTHR11586">
    <property type="entry name" value="TRNA-AMINOACYLATION COFACTOR ARC1 FAMILY MEMBER"/>
    <property type="match status" value="1"/>
</dbReference>
<dbReference type="EMBL" id="DF236973">
    <property type="protein sequence ID" value="GAQ79090.1"/>
    <property type="molecule type" value="Genomic_DNA"/>
</dbReference>
<protein>
    <recommendedName>
        <fullName evidence="4">tRNA-binding domain-containing protein</fullName>
    </recommendedName>
</protein>
<reference evidence="5 6" key="1">
    <citation type="journal article" date="2014" name="Nat. Commun.">
        <title>Klebsormidium flaccidum genome reveals primary factors for plant terrestrial adaptation.</title>
        <authorList>
            <person name="Hori K."/>
            <person name="Maruyama F."/>
            <person name="Fujisawa T."/>
            <person name="Togashi T."/>
            <person name="Yamamoto N."/>
            <person name="Seo M."/>
            <person name="Sato S."/>
            <person name="Yamada T."/>
            <person name="Mori H."/>
            <person name="Tajima N."/>
            <person name="Moriyama T."/>
            <person name="Ikeuchi M."/>
            <person name="Watanabe M."/>
            <person name="Wada H."/>
            <person name="Kobayashi K."/>
            <person name="Saito M."/>
            <person name="Masuda T."/>
            <person name="Sasaki-Sekimoto Y."/>
            <person name="Mashiguchi K."/>
            <person name="Awai K."/>
            <person name="Shimojima M."/>
            <person name="Masuda S."/>
            <person name="Iwai M."/>
            <person name="Nobusawa T."/>
            <person name="Narise T."/>
            <person name="Kondo S."/>
            <person name="Saito H."/>
            <person name="Sato R."/>
            <person name="Murakawa M."/>
            <person name="Ihara Y."/>
            <person name="Oshima-Yamada Y."/>
            <person name="Ohtaka K."/>
            <person name="Satoh M."/>
            <person name="Sonobe K."/>
            <person name="Ishii M."/>
            <person name="Ohtani R."/>
            <person name="Kanamori-Sato M."/>
            <person name="Honoki R."/>
            <person name="Miyazaki D."/>
            <person name="Mochizuki H."/>
            <person name="Umetsu J."/>
            <person name="Higashi K."/>
            <person name="Shibata D."/>
            <person name="Kamiya Y."/>
            <person name="Sato N."/>
            <person name="Nakamura Y."/>
            <person name="Tabata S."/>
            <person name="Ida S."/>
            <person name="Kurokawa K."/>
            <person name="Ohta H."/>
        </authorList>
    </citation>
    <scope>NUCLEOTIDE SEQUENCE [LARGE SCALE GENOMIC DNA]</scope>
    <source>
        <strain evidence="5 6">NIES-2285</strain>
    </source>
</reference>
<sequence length="178" mass="19563">MLRRPDVSSLFLPQKHKNFRPLAAGVRAHTQTEAAEVDRSTCPKIKEQIGFSDFAKVDIRVGLVTDAKAVPDKEMTEKRGKPTMSRKFLQLKVDIGSETRTVVSQCKYVMDVEDAVGKKVLFVANLPPTEVEGITSHGLVLQGLNYDPTPMPRSFKVILPGLGKLPPGSPIIETSIPQ</sequence>
<dbReference type="Proteomes" id="UP000054558">
    <property type="component" value="Unassembled WGS sequence"/>
</dbReference>
<dbReference type="GO" id="GO:0000049">
    <property type="term" value="F:tRNA binding"/>
    <property type="evidence" value="ECO:0007669"/>
    <property type="project" value="UniProtKB-UniRule"/>
</dbReference>
<feature type="domain" description="TRNA-binding" evidence="4">
    <location>
        <begin position="53"/>
        <end position="172"/>
    </location>
</feature>
<dbReference type="SUPFAM" id="SSF50249">
    <property type="entry name" value="Nucleic acid-binding proteins"/>
    <property type="match status" value="1"/>
</dbReference>
<evidence type="ECO:0000256" key="1">
    <source>
        <dbReference type="ARBA" id="ARBA00022555"/>
    </source>
</evidence>
<dbReference type="PANTHER" id="PTHR11586:SF37">
    <property type="entry name" value="TRNA-BINDING DOMAIN-CONTAINING PROTEIN"/>
    <property type="match status" value="1"/>
</dbReference>
<dbReference type="InterPro" id="IPR051270">
    <property type="entry name" value="Tyrosine-tRNA_ligase_regulator"/>
</dbReference>
<evidence type="ECO:0000313" key="6">
    <source>
        <dbReference type="Proteomes" id="UP000054558"/>
    </source>
</evidence>
<name>A0A1Y1HKH6_KLENI</name>
<dbReference type="InterPro" id="IPR002547">
    <property type="entry name" value="tRNA-bd_dom"/>
</dbReference>
<dbReference type="AlphaFoldDB" id="A0A1Y1HKH6"/>
<keyword evidence="1 3" id="KW-0820">tRNA-binding</keyword>
<dbReference type="InterPro" id="IPR012340">
    <property type="entry name" value="NA-bd_OB-fold"/>
</dbReference>
<organism evidence="5 6">
    <name type="scientific">Klebsormidium nitens</name>
    <name type="common">Green alga</name>
    <name type="synonym">Ulothrix nitens</name>
    <dbReference type="NCBI Taxonomy" id="105231"/>
    <lineage>
        <taxon>Eukaryota</taxon>
        <taxon>Viridiplantae</taxon>
        <taxon>Streptophyta</taxon>
        <taxon>Klebsormidiophyceae</taxon>
        <taxon>Klebsormidiales</taxon>
        <taxon>Klebsormidiaceae</taxon>
        <taxon>Klebsormidium</taxon>
    </lineage>
</organism>
<dbReference type="PROSITE" id="PS50886">
    <property type="entry name" value="TRBD"/>
    <property type="match status" value="1"/>
</dbReference>